<evidence type="ECO:0008006" key="3">
    <source>
        <dbReference type="Google" id="ProtNLM"/>
    </source>
</evidence>
<evidence type="ECO:0000313" key="2">
    <source>
        <dbReference type="Proteomes" id="UP000557566"/>
    </source>
</evidence>
<dbReference type="PANTHER" id="PTHR35179">
    <property type="entry name" value="PROTEIN CBG02620"/>
    <property type="match status" value="1"/>
</dbReference>
<dbReference type="OrthoDB" id="420564at2759"/>
<keyword evidence="2" id="KW-1185">Reference proteome</keyword>
<sequence>MRHYAVSSPRIHPSSLVMVPITPSSQTMCRRVHAATSPAMLSHPHGLWRFYSAISAETRAAVTAAVTAAMAAPPGYGPAPTPSSIKRRLRRQAFRDAWIRAGLRGLAPLQRINQDSLVPSRSQVSSASPPEVLCSYNWRNLEAAHIFVPGTPPTWRNIRLPVTLPKDKGVFFIDQNAGRAPKQPLEPLFRAAASTNPDLRFNDIDVVSDRSSLRHLLDFCAARAQEAFRLKLTLVHESLLIERCGKNARERASPRLRDTGWGHNFEMYCTTYPSHMHDSSGHHRVLLYPIGHLRCAVRFEVDACYKKPGSADTGAEVVVPQKNKRPAIICNPESTSTSTQVTSVPCTPDAVIPQSATAEIKTAVQPKGPGTYLQQLWLGRTPWLIVGRHRQGKFRDIEITNVAAEFAEWEKRQQGALQKLVTILEMLRQAVRQAVTRNGASTCVVICERQSKPREIKIFAIRKDRKALPDDLIARFWT</sequence>
<dbReference type="EMBL" id="JAAVMX010000007">
    <property type="protein sequence ID" value="KAF4506338.1"/>
    <property type="molecule type" value="Genomic_DNA"/>
</dbReference>
<reference evidence="1 2" key="1">
    <citation type="journal article" date="2020" name="Genome Biol. Evol.">
        <title>A new high-quality draft genome assembly of the Chinese cordyceps Ophiocordyceps sinensis.</title>
        <authorList>
            <person name="Shu R."/>
            <person name="Zhang J."/>
            <person name="Meng Q."/>
            <person name="Zhang H."/>
            <person name="Zhou G."/>
            <person name="Li M."/>
            <person name="Wu P."/>
            <person name="Zhao Y."/>
            <person name="Chen C."/>
            <person name="Qin Q."/>
        </authorList>
    </citation>
    <scope>NUCLEOTIDE SEQUENCE [LARGE SCALE GENOMIC DNA]</scope>
    <source>
        <strain evidence="1 2">IOZ07</strain>
    </source>
</reference>
<comment type="caution">
    <text evidence="1">The sequence shown here is derived from an EMBL/GenBank/DDBJ whole genome shotgun (WGS) entry which is preliminary data.</text>
</comment>
<name>A0A8H4LVM6_9HYPO</name>
<protein>
    <recommendedName>
        <fullName evidence="3">Geranylgeranyl pyrophosphate synthetase</fullName>
    </recommendedName>
</protein>
<accession>A0A8H4LVM6</accession>
<gene>
    <name evidence="1" type="ORF">G6O67_006434</name>
</gene>
<dbReference type="AlphaFoldDB" id="A0A8H4LVM6"/>
<dbReference type="PANTHER" id="PTHR35179:SF1">
    <property type="entry name" value="INTEGRAL MEMBRANE PROTEIN"/>
    <property type="match status" value="1"/>
</dbReference>
<evidence type="ECO:0000313" key="1">
    <source>
        <dbReference type="EMBL" id="KAF4506338.1"/>
    </source>
</evidence>
<proteinExistence type="predicted"/>
<dbReference type="Proteomes" id="UP000557566">
    <property type="component" value="Unassembled WGS sequence"/>
</dbReference>
<organism evidence="1 2">
    <name type="scientific">Ophiocordyceps sinensis</name>
    <dbReference type="NCBI Taxonomy" id="72228"/>
    <lineage>
        <taxon>Eukaryota</taxon>
        <taxon>Fungi</taxon>
        <taxon>Dikarya</taxon>
        <taxon>Ascomycota</taxon>
        <taxon>Pezizomycotina</taxon>
        <taxon>Sordariomycetes</taxon>
        <taxon>Hypocreomycetidae</taxon>
        <taxon>Hypocreales</taxon>
        <taxon>Ophiocordycipitaceae</taxon>
        <taxon>Ophiocordyceps</taxon>
    </lineage>
</organism>